<feature type="transmembrane region" description="Helical" evidence="10">
    <location>
        <begin position="163"/>
        <end position="187"/>
    </location>
</feature>
<dbReference type="InterPro" id="IPR003148">
    <property type="entry name" value="RCK_N"/>
</dbReference>
<proteinExistence type="predicted"/>
<gene>
    <name evidence="12" type="ORF">GA0061098_100535</name>
</gene>
<evidence type="ECO:0000259" key="11">
    <source>
        <dbReference type="PROSITE" id="PS51201"/>
    </source>
</evidence>
<evidence type="ECO:0000256" key="5">
    <source>
        <dbReference type="ARBA" id="ARBA00022692"/>
    </source>
</evidence>
<dbReference type="GO" id="GO:0005886">
    <property type="term" value="C:plasma membrane"/>
    <property type="evidence" value="ECO:0007669"/>
    <property type="project" value="TreeGrafter"/>
</dbReference>
<dbReference type="Gene3D" id="3.40.50.720">
    <property type="entry name" value="NAD(P)-binding Rossmann-like Domain"/>
    <property type="match status" value="1"/>
</dbReference>
<evidence type="ECO:0000256" key="3">
    <source>
        <dbReference type="ARBA" id="ARBA00022449"/>
    </source>
</evidence>
<feature type="transmembrane region" description="Helical" evidence="10">
    <location>
        <begin position="346"/>
        <end position="368"/>
    </location>
</feature>
<evidence type="ECO:0000256" key="8">
    <source>
        <dbReference type="ARBA" id="ARBA00023065"/>
    </source>
</evidence>
<dbReference type="PANTHER" id="PTHR46157">
    <property type="entry name" value="K(+) EFFLUX ANTIPORTER 3, CHLOROPLASTIC"/>
    <property type="match status" value="1"/>
</dbReference>
<keyword evidence="5 10" id="KW-0812">Transmembrane</keyword>
<feature type="transmembrane region" description="Helical" evidence="10">
    <location>
        <begin position="193"/>
        <end position="214"/>
    </location>
</feature>
<feature type="transmembrane region" description="Helical" evidence="10">
    <location>
        <begin position="234"/>
        <end position="251"/>
    </location>
</feature>
<dbReference type="PANTHER" id="PTHR46157:SF4">
    <property type="entry name" value="K(+) EFFLUX ANTIPORTER 3, CHLOROPLASTIC"/>
    <property type="match status" value="1"/>
</dbReference>
<feature type="transmembrane region" description="Helical" evidence="10">
    <location>
        <begin position="35"/>
        <end position="54"/>
    </location>
</feature>
<reference evidence="13" key="1">
    <citation type="submission" date="2016-08" db="EMBL/GenBank/DDBJ databases">
        <authorList>
            <person name="Varghese N."/>
            <person name="Submissions Spin"/>
        </authorList>
    </citation>
    <scope>NUCLEOTIDE SEQUENCE [LARGE SCALE GENOMIC DNA]</scope>
    <source>
        <strain evidence="13">ERR11</strain>
    </source>
</reference>
<keyword evidence="8" id="KW-0406">Ion transport</keyword>
<dbReference type="PROSITE" id="PS51201">
    <property type="entry name" value="RCK_N"/>
    <property type="match status" value="1"/>
</dbReference>
<dbReference type="EMBL" id="FMAI01000005">
    <property type="protein sequence ID" value="SCB29262.1"/>
    <property type="molecule type" value="Genomic_DNA"/>
</dbReference>
<feature type="transmembrane region" description="Helical" evidence="10">
    <location>
        <begin position="374"/>
        <end position="393"/>
    </location>
</feature>
<evidence type="ECO:0000256" key="9">
    <source>
        <dbReference type="ARBA" id="ARBA00023136"/>
    </source>
</evidence>
<feature type="transmembrane region" description="Helical" evidence="10">
    <location>
        <begin position="131"/>
        <end position="151"/>
    </location>
</feature>
<name>A0A1C3VNE2_9BRAD</name>
<evidence type="ECO:0000256" key="2">
    <source>
        <dbReference type="ARBA" id="ARBA00022448"/>
    </source>
</evidence>
<evidence type="ECO:0000313" key="12">
    <source>
        <dbReference type="EMBL" id="SCB29262.1"/>
    </source>
</evidence>
<dbReference type="Gene3D" id="1.20.1530.20">
    <property type="match status" value="1"/>
</dbReference>
<dbReference type="GO" id="GO:1902600">
    <property type="term" value="P:proton transmembrane transport"/>
    <property type="evidence" value="ECO:0007669"/>
    <property type="project" value="InterPro"/>
</dbReference>
<accession>A0A1C3VNE2</accession>
<evidence type="ECO:0000256" key="6">
    <source>
        <dbReference type="ARBA" id="ARBA00022958"/>
    </source>
</evidence>
<keyword evidence="13" id="KW-1185">Reference proteome</keyword>
<evidence type="ECO:0000256" key="10">
    <source>
        <dbReference type="SAM" id="Phobius"/>
    </source>
</evidence>
<evidence type="ECO:0000256" key="7">
    <source>
        <dbReference type="ARBA" id="ARBA00022989"/>
    </source>
</evidence>
<dbReference type="GO" id="GO:0012505">
    <property type="term" value="C:endomembrane system"/>
    <property type="evidence" value="ECO:0007669"/>
    <property type="project" value="UniProtKB-SubCell"/>
</dbReference>
<feature type="transmembrane region" description="Helical" evidence="10">
    <location>
        <begin position="286"/>
        <end position="305"/>
    </location>
</feature>
<keyword evidence="6" id="KW-0630">Potassium</keyword>
<keyword evidence="9 10" id="KW-0472">Membrane</keyword>
<keyword evidence="4" id="KW-0633">Potassium transport</keyword>
<dbReference type="RefSeq" id="WP_091956404.1">
    <property type="nucleotide sequence ID" value="NZ_FMAI01000005.1"/>
</dbReference>
<dbReference type="InterPro" id="IPR006153">
    <property type="entry name" value="Cation/H_exchanger_TM"/>
</dbReference>
<sequence length="599" mass="62682">MTTTININAYSDALVVLGTAGVVVPIVRHWGINPVLGYLGAGAILGPLGLGSLVQQLPLLYWVTVADAQNVEGIANLGIVFLLFLIGLELSFRRLVTMRRLVFGLGGLQVLATSAMIFGVTLLSGQSSDTAVILGASLALSSTAIVLELLSTEKRLATTAGRATFSVLLAQDLAVVPILVFVSVLGAGSDGSVLAHISSAILKAALAVAVLTLLGRLLMRPLFQMVAGTHSTELFVAATLFVIVGAGIAAHQAGLSMALGAFVAGLMLAETEYGKAIEATVEPFKGLLLGIFFFTVGMAIDFRVFMREPGWLLAAVIGILVGKAIVLILLGRLFKLSWATAIEIGFLLGPVGEFAFVSIGMAAAGGLIEPRVSSFAVAVTAVTMALTPLLGALGRRLAAKLGPERSPDPELAVRPPGDRAQAIVVGYGRVGKVVCSLLTSHGLNYIAVDHEAVAVARDRRDGHKVYFGDATELGFLEACGLMQTTGVIITIQSRPAIDAVVERIRAVRPDVLIVSRARDADHARHLYAIGATDAVPETIEASLQLSEAALVGLGVAVGNAIASVHEKRDEFRLTLQQAARIAGQEKVRPLDLTGRRSPR</sequence>
<keyword evidence="3" id="KW-0050">Antiport</keyword>
<dbReference type="Pfam" id="PF02254">
    <property type="entry name" value="TrkA_N"/>
    <property type="match status" value="1"/>
</dbReference>
<feature type="transmembrane region" description="Helical" evidence="10">
    <location>
        <begin position="311"/>
        <end position="334"/>
    </location>
</feature>
<evidence type="ECO:0000313" key="13">
    <source>
        <dbReference type="Proteomes" id="UP000199184"/>
    </source>
</evidence>
<dbReference type="GO" id="GO:0006813">
    <property type="term" value="P:potassium ion transport"/>
    <property type="evidence" value="ECO:0007669"/>
    <property type="project" value="UniProtKB-KW"/>
</dbReference>
<comment type="subcellular location">
    <subcellularLocation>
        <location evidence="1">Endomembrane system</location>
        <topology evidence="1">Multi-pass membrane protein</topology>
    </subcellularLocation>
</comment>
<keyword evidence="7 10" id="KW-1133">Transmembrane helix</keyword>
<evidence type="ECO:0000256" key="1">
    <source>
        <dbReference type="ARBA" id="ARBA00004127"/>
    </source>
</evidence>
<dbReference type="SUPFAM" id="SSF51735">
    <property type="entry name" value="NAD(P)-binding Rossmann-fold domains"/>
    <property type="match status" value="1"/>
</dbReference>
<protein>
    <submittedName>
        <fullName evidence="12">Monovalent cation:H+ antiporter-2, CPA2 family</fullName>
    </submittedName>
</protein>
<dbReference type="Pfam" id="PF00999">
    <property type="entry name" value="Na_H_Exchanger"/>
    <property type="match status" value="1"/>
</dbReference>
<feature type="domain" description="RCK N-terminal" evidence="11">
    <location>
        <begin position="419"/>
        <end position="536"/>
    </location>
</feature>
<dbReference type="InterPro" id="IPR036291">
    <property type="entry name" value="NAD(P)-bd_dom_sf"/>
</dbReference>
<dbReference type="Proteomes" id="UP000199184">
    <property type="component" value="Unassembled WGS sequence"/>
</dbReference>
<evidence type="ECO:0000256" key="4">
    <source>
        <dbReference type="ARBA" id="ARBA00022538"/>
    </source>
</evidence>
<dbReference type="InterPro" id="IPR038770">
    <property type="entry name" value="Na+/solute_symporter_sf"/>
</dbReference>
<dbReference type="GO" id="GO:0015297">
    <property type="term" value="F:antiporter activity"/>
    <property type="evidence" value="ECO:0007669"/>
    <property type="project" value="UniProtKB-KW"/>
</dbReference>
<feature type="transmembrane region" description="Helical" evidence="10">
    <location>
        <begin position="101"/>
        <end position="125"/>
    </location>
</feature>
<keyword evidence="2" id="KW-0813">Transport</keyword>
<feature type="transmembrane region" description="Helical" evidence="10">
    <location>
        <begin position="74"/>
        <end position="92"/>
    </location>
</feature>
<organism evidence="12 13">
    <name type="scientific">Bradyrhizobium shewense</name>
    <dbReference type="NCBI Taxonomy" id="1761772"/>
    <lineage>
        <taxon>Bacteria</taxon>
        <taxon>Pseudomonadati</taxon>
        <taxon>Pseudomonadota</taxon>
        <taxon>Alphaproteobacteria</taxon>
        <taxon>Hyphomicrobiales</taxon>
        <taxon>Nitrobacteraceae</taxon>
        <taxon>Bradyrhizobium</taxon>
    </lineage>
</organism>
<dbReference type="AlphaFoldDB" id="A0A1C3VNE2"/>
<dbReference type="FunFam" id="3.40.50.720:FF:000036">
    <property type="entry name" value="Glutathione-regulated potassium-efflux system protein KefB"/>
    <property type="match status" value="1"/>
</dbReference>